<keyword evidence="2" id="KW-0732">Signal</keyword>
<organism evidence="3 4">
    <name type="scientific">Conidiobolus coronatus (strain ATCC 28846 / CBS 209.66 / NRRL 28638)</name>
    <name type="common">Delacroixia coronata</name>
    <dbReference type="NCBI Taxonomy" id="796925"/>
    <lineage>
        <taxon>Eukaryota</taxon>
        <taxon>Fungi</taxon>
        <taxon>Fungi incertae sedis</taxon>
        <taxon>Zoopagomycota</taxon>
        <taxon>Entomophthoromycotina</taxon>
        <taxon>Entomophthoromycetes</taxon>
        <taxon>Entomophthorales</taxon>
        <taxon>Ancylistaceae</taxon>
        <taxon>Conidiobolus</taxon>
    </lineage>
</organism>
<evidence type="ECO:0008006" key="5">
    <source>
        <dbReference type="Google" id="ProtNLM"/>
    </source>
</evidence>
<keyword evidence="1" id="KW-1133">Transmembrane helix</keyword>
<feature type="signal peptide" evidence="2">
    <location>
        <begin position="1"/>
        <end position="21"/>
    </location>
</feature>
<feature type="transmembrane region" description="Helical" evidence="1">
    <location>
        <begin position="210"/>
        <end position="233"/>
    </location>
</feature>
<dbReference type="AlphaFoldDB" id="A0A137P4X8"/>
<gene>
    <name evidence="3" type="ORF">CONCODRAFT_79003</name>
</gene>
<evidence type="ECO:0000256" key="2">
    <source>
        <dbReference type="SAM" id="SignalP"/>
    </source>
</evidence>
<reference evidence="3 4" key="1">
    <citation type="journal article" date="2015" name="Genome Biol. Evol.">
        <title>Phylogenomic analyses indicate that early fungi evolved digesting cell walls of algal ancestors of land plants.</title>
        <authorList>
            <person name="Chang Y."/>
            <person name="Wang S."/>
            <person name="Sekimoto S."/>
            <person name="Aerts A.L."/>
            <person name="Choi C."/>
            <person name="Clum A."/>
            <person name="LaButti K.M."/>
            <person name="Lindquist E.A."/>
            <person name="Yee Ngan C."/>
            <person name="Ohm R.A."/>
            <person name="Salamov A.A."/>
            <person name="Grigoriev I.V."/>
            <person name="Spatafora J.W."/>
            <person name="Berbee M.L."/>
        </authorList>
    </citation>
    <scope>NUCLEOTIDE SEQUENCE [LARGE SCALE GENOMIC DNA]</scope>
    <source>
        <strain evidence="3 4">NRRL 28638</strain>
    </source>
</reference>
<evidence type="ECO:0000313" key="4">
    <source>
        <dbReference type="Proteomes" id="UP000070444"/>
    </source>
</evidence>
<proteinExistence type="predicted"/>
<accession>A0A137P4X8</accession>
<keyword evidence="1" id="KW-0472">Membrane</keyword>
<dbReference type="EMBL" id="KQ964513">
    <property type="protein sequence ID" value="KXN70072.1"/>
    <property type="molecule type" value="Genomic_DNA"/>
</dbReference>
<feature type="chain" id="PRO_5007294487" description="DOMON domain-containing protein" evidence="2">
    <location>
        <begin position="22"/>
        <end position="250"/>
    </location>
</feature>
<protein>
    <recommendedName>
        <fullName evidence="5">DOMON domain-containing protein</fullName>
    </recommendedName>
</protein>
<name>A0A137P4X8_CONC2</name>
<evidence type="ECO:0000313" key="3">
    <source>
        <dbReference type="EMBL" id="KXN70072.1"/>
    </source>
</evidence>
<dbReference type="Proteomes" id="UP000070444">
    <property type="component" value="Unassembled WGS sequence"/>
</dbReference>
<sequence>MYIKNICLLFSSIAYLSTIIAQGSNNSNLLGIKVEYSIAWLSRDSNGFGANLTLTSSKPLNDNFFIQLQWHNGRVSSGPFWGPFTPYNLVDAGYALQYTASRNKMPNSSDGPSNVTTQFNAQAILAQSEQNQDITDFIYPTTVTILVGDYLKKNNGAYNLTSADLNIIKSNDIPSTPGPKLSQNAYLGPKQFLVNDGLDPEFTATGNSLVGIPIGLIIYSIIFFIGSISYTLGHITRTRLRNRKIFRRSK</sequence>
<keyword evidence="1" id="KW-0812">Transmembrane</keyword>
<evidence type="ECO:0000256" key="1">
    <source>
        <dbReference type="SAM" id="Phobius"/>
    </source>
</evidence>
<keyword evidence="4" id="KW-1185">Reference proteome</keyword>